<comment type="caution">
    <text evidence="6">The sequence shown here is derived from an EMBL/GenBank/DDBJ whole genome shotgun (WGS) entry which is preliminary data.</text>
</comment>
<dbReference type="InterPro" id="IPR029058">
    <property type="entry name" value="AB_hydrolase_fold"/>
</dbReference>
<gene>
    <name evidence="6" type="ORF">OJ252_2580</name>
</gene>
<name>A0ABQ8P4V4_9CRYT</name>
<evidence type="ECO:0000313" key="6">
    <source>
        <dbReference type="EMBL" id="KAJ1608339.1"/>
    </source>
</evidence>
<evidence type="ECO:0000256" key="2">
    <source>
        <dbReference type="ARBA" id="ARBA00022801"/>
    </source>
</evidence>
<keyword evidence="7" id="KW-1185">Reference proteome</keyword>
<dbReference type="Proteomes" id="UP001071777">
    <property type="component" value="Unassembled WGS sequence"/>
</dbReference>
<feature type="compositionally biased region" description="Polar residues" evidence="3">
    <location>
        <begin position="791"/>
        <end position="805"/>
    </location>
</feature>
<dbReference type="InterPro" id="IPR019826">
    <property type="entry name" value="Carboxylesterase_B_AS"/>
</dbReference>
<evidence type="ECO:0000256" key="3">
    <source>
        <dbReference type="SAM" id="MobiDB-lite"/>
    </source>
</evidence>
<dbReference type="PANTHER" id="PTHR11559">
    <property type="entry name" value="CARBOXYLESTERASE"/>
    <property type="match status" value="1"/>
</dbReference>
<dbReference type="InterPro" id="IPR050309">
    <property type="entry name" value="Type-B_Carboxylest/Lipase"/>
</dbReference>
<organism evidence="6 7">
    <name type="scientific">Cryptosporidium canis</name>
    <dbReference type="NCBI Taxonomy" id="195482"/>
    <lineage>
        <taxon>Eukaryota</taxon>
        <taxon>Sar</taxon>
        <taxon>Alveolata</taxon>
        <taxon>Apicomplexa</taxon>
        <taxon>Conoidasida</taxon>
        <taxon>Coccidia</taxon>
        <taxon>Eucoccidiorida</taxon>
        <taxon>Eimeriorina</taxon>
        <taxon>Cryptosporidiidae</taxon>
        <taxon>Cryptosporidium</taxon>
    </lineage>
</organism>
<feature type="compositionally biased region" description="Basic and acidic residues" evidence="3">
    <location>
        <begin position="492"/>
        <end position="514"/>
    </location>
</feature>
<reference evidence="6" key="1">
    <citation type="submission" date="2022-10" db="EMBL/GenBank/DDBJ databases">
        <title>Adaptive evolution leads to modifications in subtelomeric GC content in a zoonotic Cryptosporidium species.</title>
        <authorList>
            <person name="Li J."/>
            <person name="Feng Y."/>
            <person name="Xiao L."/>
        </authorList>
    </citation>
    <scope>NUCLEOTIDE SEQUENCE</scope>
    <source>
        <strain evidence="6">25894</strain>
    </source>
</reference>
<keyword evidence="4" id="KW-0732">Signal</keyword>
<feature type="region of interest" description="Disordered" evidence="3">
    <location>
        <begin position="791"/>
        <end position="854"/>
    </location>
</feature>
<feature type="region of interest" description="Disordered" evidence="3">
    <location>
        <begin position="453"/>
        <end position="538"/>
    </location>
</feature>
<dbReference type="InterPro" id="IPR002018">
    <property type="entry name" value="CarbesteraseB"/>
</dbReference>
<evidence type="ECO:0000256" key="1">
    <source>
        <dbReference type="ARBA" id="ARBA00005964"/>
    </source>
</evidence>
<keyword evidence="2" id="KW-0378">Hydrolase</keyword>
<feature type="chain" id="PRO_5045317350" evidence="4">
    <location>
        <begin position="28"/>
        <end position="854"/>
    </location>
</feature>
<feature type="signal peptide" evidence="4">
    <location>
        <begin position="1"/>
        <end position="27"/>
    </location>
</feature>
<dbReference type="PROSITE" id="PS00122">
    <property type="entry name" value="CARBOXYLESTERASE_B_1"/>
    <property type="match status" value="1"/>
</dbReference>
<evidence type="ECO:0000259" key="5">
    <source>
        <dbReference type="Pfam" id="PF00135"/>
    </source>
</evidence>
<proteinExistence type="inferred from homology"/>
<evidence type="ECO:0000313" key="7">
    <source>
        <dbReference type="Proteomes" id="UP001071777"/>
    </source>
</evidence>
<feature type="compositionally biased region" description="Low complexity" evidence="3">
    <location>
        <begin position="453"/>
        <end position="466"/>
    </location>
</feature>
<feature type="domain" description="Carboxylesterase type B" evidence="5">
    <location>
        <begin position="29"/>
        <end position="408"/>
    </location>
</feature>
<dbReference type="EMBL" id="JAPCXB010000101">
    <property type="protein sequence ID" value="KAJ1608339.1"/>
    <property type="molecule type" value="Genomic_DNA"/>
</dbReference>
<sequence length="854" mass="94141">MSKTNHLRILTNLLLILFLSKIEVFESVEIEGIQLLARKSNGVSSFYNIRYGVANRFQPPKLITITEAAIMDDDKASRVPKTYDLSVNRGSACPQDCSGTQQTSQKTFLCRGTEPEIQSEACLTLNVFTPTTQIEEILSQFSSVTKHVSPNNTQMGILSTVNSTIVSNLNKQKPSISSIVQPGVPQLRPVYVFIHGGLYLFGSSNSETNFGERLAESGAVIVTINYRLGILGWLRAKNLSAGNMGFLDQRVALQWVHKYISHFGGDPDRIVLAGHSAGAKSVLCHSVTPESNKYFAGVVIHSGALSQNETALQEAESMAEMAESLATERCLATILSCTTKQLLDIQREVRAQIVRSNPSKALHSWSPIVDGVIIRDSCRSLALSGAIPQHMNVVISTTNSEGVQFFRSFIAYLPAISRGLATSNFAFRYLISRVFGPRAGEAMKVYSNSNFASSLSAPPGSSSPEGVDSDSDSDPEVSPSSSHQDDEAPLETEYHASELRKDKIENENETKTENENENENNNDTVSATSIHSNKEDSQQVSSAGFNLFQVGRSRDDEKWNGIIDDPVALAYARLIGDFIYSCPARMFIKKLSETNPNVYGYYINHGFKWTEALKRGYEVNSGSFIAAPKFSLRNSPKGVVCQSDDVACKTYVYDCSDSRLVCHMEDMIWLFQTAPNKLSDSADRTLVGEQSLASAFFSHLVGKSLGEAEAFSKKQQQILRRSFSQPIDISLDARFWEPFSEGGKILQLSGNQTELISDFKSEECELWEWRNGDLSMTFHQLIDSKTIPQMKSGVDSTTFTGTTNDNGEDRSLHTQLAEIGDEEASRDPKPDQPSQEDAEKDTLVNPSLVGSEEF</sequence>
<dbReference type="Gene3D" id="3.40.50.1820">
    <property type="entry name" value="alpha/beta hydrolase"/>
    <property type="match status" value="2"/>
</dbReference>
<dbReference type="SUPFAM" id="SSF53474">
    <property type="entry name" value="alpha/beta-Hydrolases"/>
    <property type="match status" value="1"/>
</dbReference>
<evidence type="ECO:0000256" key="4">
    <source>
        <dbReference type="SAM" id="SignalP"/>
    </source>
</evidence>
<comment type="similarity">
    <text evidence="1">Belongs to the type-B carboxylesterase/lipase family.</text>
</comment>
<dbReference type="Pfam" id="PF00135">
    <property type="entry name" value="COesterase"/>
    <property type="match status" value="1"/>
</dbReference>
<accession>A0ABQ8P4V4</accession>
<protein>
    <submittedName>
        <fullName evidence="6">Acetylcholinesterase</fullName>
    </submittedName>
</protein>